<evidence type="ECO:0000313" key="1">
    <source>
        <dbReference type="EMBL" id="MFC7328881.1"/>
    </source>
</evidence>
<gene>
    <name evidence="1" type="ORF">ACFQRF_14120</name>
</gene>
<dbReference type="PROSITE" id="PS51257">
    <property type="entry name" value="PROKAR_LIPOPROTEIN"/>
    <property type="match status" value="1"/>
</dbReference>
<reference evidence="2" key="1">
    <citation type="journal article" date="2019" name="Int. J. Syst. Evol. Microbiol.">
        <title>The Global Catalogue of Microorganisms (GCM) 10K type strain sequencing project: providing services to taxonomists for standard genome sequencing and annotation.</title>
        <authorList>
            <consortium name="The Broad Institute Genomics Platform"/>
            <consortium name="The Broad Institute Genome Sequencing Center for Infectious Disease"/>
            <person name="Wu L."/>
            <person name="Ma J."/>
        </authorList>
    </citation>
    <scope>NUCLEOTIDE SEQUENCE [LARGE SCALE GENOMIC DNA]</scope>
    <source>
        <strain evidence="2">CGMCC 4.7382</strain>
    </source>
</reference>
<accession>A0ABW2KI18</accession>
<name>A0ABW2KI18_9ACTN</name>
<keyword evidence="2" id="KW-1185">Reference proteome</keyword>
<sequence>MRTAALVAAVALLAGCSGQEGERTEGEEAQGATMDLTLVEQFEQARETATSDFEREVLDRAIENGEISAEDYEEAFSRYQRCAQDAGLAESYERQADGIYRISPSPFEDDAASQRYQDLSLECADGTTMRIEALYRTQISNPGLLEDTREVTLQCLVEAGLVPADYTVEELHESFRAGFEDAPFDPMDPTAQECLVRGGYNVEITDESS</sequence>
<evidence type="ECO:0000313" key="2">
    <source>
        <dbReference type="Proteomes" id="UP001596540"/>
    </source>
</evidence>
<dbReference type="EMBL" id="JBHTBH010000006">
    <property type="protein sequence ID" value="MFC7328881.1"/>
    <property type="molecule type" value="Genomic_DNA"/>
</dbReference>
<proteinExistence type="predicted"/>
<evidence type="ECO:0008006" key="3">
    <source>
        <dbReference type="Google" id="ProtNLM"/>
    </source>
</evidence>
<dbReference type="Proteomes" id="UP001596540">
    <property type="component" value="Unassembled WGS sequence"/>
</dbReference>
<comment type="caution">
    <text evidence="1">The sequence shown here is derived from an EMBL/GenBank/DDBJ whole genome shotgun (WGS) entry which is preliminary data.</text>
</comment>
<protein>
    <recommendedName>
        <fullName evidence="3">Lipoprotein</fullName>
    </recommendedName>
</protein>
<dbReference type="RefSeq" id="WP_379871535.1">
    <property type="nucleotide sequence ID" value="NZ_JBHTBH010000006.1"/>
</dbReference>
<organism evidence="1 2">
    <name type="scientific">Marinactinospora rubrisoli</name>
    <dbReference type="NCBI Taxonomy" id="2715399"/>
    <lineage>
        <taxon>Bacteria</taxon>
        <taxon>Bacillati</taxon>
        <taxon>Actinomycetota</taxon>
        <taxon>Actinomycetes</taxon>
        <taxon>Streptosporangiales</taxon>
        <taxon>Nocardiopsidaceae</taxon>
        <taxon>Marinactinospora</taxon>
    </lineage>
</organism>